<organism evidence="1 2">
    <name type="scientific">Synechococcus phage S-P4</name>
    <dbReference type="NCBI Taxonomy" id="2484640"/>
    <lineage>
        <taxon>Viruses</taxon>
        <taxon>Duplodnaviria</taxon>
        <taxon>Heunggongvirae</taxon>
        <taxon>Uroviricota</taxon>
        <taxon>Caudoviricetes</taxon>
        <taxon>Pantevenvirales</taxon>
        <taxon>Kyanoviridae</taxon>
        <taxon>Leucotheavirus</taxon>
        <taxon>Leucotheavirus sp4</taxon>
    </lineage>
</organism>
<name>A0A3G3M674_9CAUD</name>
<keyword evidence="2" id="KW-1185">Reference proteome</keyword>
<dbReference type="Pfam" id="PF23821">
    <property type="entry name" value="DUF7191"/>
    <property type="match status" value="1"/>
</dbReference>
<protein>
    <submittedName>
        <fullName evidence="1">Uncharacterized protein</fullName>
    </submittedName>
</protein>
<dbReference type="RefSeq" id="YP_009816096.1">
    <property type="nucleotide sequence ID" value="NC_048102.1"/>
</dbReference>
<sequence length="48" mass="5756">MSLNPDALWEDMAKLNSLYEELLWDPEKPLEFKADYENDRIIITLKKD</sequence>
<accession>A0A3G3M674</accession>
<dbReference type="Proteomes" id="UP000281181">
    <property type="component" value="Segment"/>
</dbReference>
<proteinExistence type="predicted"/>
<dbReference type="GeneID" id="55007330"/>
<dbReference type="EMBL" id="MH920639">
    <property type="protein sequence ID" value="AYR01911.1"/>
    <property type="molecule type" value="Genomic_DNA"/>
</dbReference>
<evidence type="ECO:0000313" key="1">
    <source>
        <dbReference type="EMBL" id="AYR01911.1"/>
    </source>
</evidence>
<dbReference type="KEGG" id="vg:55007330"/>
<evidence type="ECO:0000313" key="2">
    <source>
        <dbReference type="Proteomes" id="UP000281181"/>
    </source>
</evidence>
<reference evidence="1 2" key="1">
    <citation type="submission" date="2018-09" db="EMBL/GenBank/DDBJ databases">
        <authorList>
            <person name="You S."/>
        </authorList>
    </citation>
    <scope>NUCLEOTIDE SEQUENCE [LARGE SCALE GENOMIC DNA]</scope>
</reference>
<dbReference type="InterPro" id="IPR055615">
    <property type="entry name" value="DUF7191"/>
</dbReference>